<name>A0A6I6EY50_9CLOT</name>
<dbReference type="InterPro" id="IPR025303">
    <property type="entry name" value="PdaC"/>
</dbReference>
<evidence type="ECO:0000259" key="2">
    <source>
        <dbReference type="Pfam" id="PF13739"/>
    </source>
</evidence>
<dbReference type="Gene3D" id="3.90.640.20">
    <property type="entry name" value="Heat-shock cognate protein, ATPase"/>
    <property type="match status" value="1"/>
</dbReference>
<dbReference type="InterPro" id="IPR037126">
    <property type="entry name" value="PdaC/RsiV-like_sf"/>
</dbReference>
<dbReference type="Pfam" id="PF11738">
    <property type="entry name" value="DUF3298"/>
    <property type="match status" value="1"/>
</dbReference>
<dbReference type="AlphaFoldDB" id="A0A6I6EY50"/>
<dbReference type="InterPro" id="IPR021729">
    <property type="entry name" value="DUF3298"/>
</dbReference>
<proteinExistence type="predicted"/>
<accession>A0A6I6EY50</accession>
<feature type="domain" description="Deacetylase PdaC" evidence="2">
    <location>
        <begin position="53"/>
        <end position="147"/>
    </location>
</feature>
<feature type="domain" description="DUF3298" evidence="1">
    <location>
        <begin position="167"/>
        <end position="237"/>
    </location>
</feature>
<reference evidence="3 4" key="1">
    <citation type="submission" date="2019-12" db="EMBL/GenBank/DDBJ databases">
        <title>Genome sequenceing of Clostridium bovifaecis.</title>
        <authorList>
            <person name="Yao Y."/>
        </authorList>
    </citation>
    <scope>NUCLEOTIDE SEQUENCE [LARGE SCALE GENOMIC DNA]</scope>
    <source>
        <strain evidence="3 4">BXX</strain>
    </source>
</reference>
<evidence type="ECO:0000313" key="4">
    <source>
        <dbReference type="Proteomes" id="UP000422764"/>
    </source>
</evidence>
<gene>
    <name evidence="3" type="ORF">GOM49_01015</name>
</gene>
<evidence type="ECO:0000259" key="1">
    <source>
        <dbReference type="Pfam" id="PF11738"/>
    </source>
</evidence>
<dbReference type="Proteomes" id="UP000422764">
    <property type="component" value="Chromosome"/>
</dbReference>
<dbReference type="Pfam" id="PF13739">
    <property type="entry name" value="PdaC"/>
    <property type="match status" value="1"/>
</dbReference>
<dbReference type="EMBL" id="CP046522">
    <property type="protein sequence ID" value="QGU93894.1"/>
    <property type="molecule type" value="Genomic_DNA"/>
</dbReference>
<sequence length="242" mass="27633">MKKLFCLGLAAIMPITNIPCTNLHKIIPVIETTSTISNLHSSVIVIKDELISKDDLIEVNLQIPVIKGLKDIQLQEKINSIFREDILSFKNEIEEMAKEYSDQAENHGIPMIPHTAITSYKVTCNKGNILSIYINYYQYTGGAHGLTIRKGYNINLNDGTKLTLNGLFKECTPYKDIINKEISRQISENKEMYFPSTFKEISEEQEFFIDGKNIVIFFQLYDIAPYALGIPEFKIPLDKFKV</sequence>
<dbReference type="Gene3D" id="3.30.565.40">
    <property type="entry name" value="Fervidobacterium nodosum Rt17-B1 like"/>
    <property type="match status" value="1"/>
</dbReference>
<protein>
    <submittedName>
        <fullName evidence="3">DUF4163 domain-containing protein</fullName>
    </submittedName>
</protein>
<organism evidence="3 4">
    <name type="scientific">Clostridium bovifaecis</name>
    <dbReference type="NCBI Taxonomy" id="2184719"/>
    <lineage>
        <taxon>Bacteria</taxon>
        <taxon>Bacillati</taxon>
        <taxon>Bacillota</taxon>
        <taxon>Clostridia</taxon>
        <taxon>Eubacteriales</taxon>
        <taxon>Clostridiaceae</taxon>
        <taxon>Clostridium</taxon>
    </lineage>
</organism>
<evidence type="ECO:0000313" key="3">
    <source>
        <dbReference type="EMBL" id="QGU93894.1"/>
    </source>
</evidence>
<keyword evidence="4" id="KW-1185">Reference proteome</keyword>